<comment type="similarity">
    <text evidence="1 4">Belongs to the glycosyl hydrolase 31 family.</text>
</comment>
<evidence type="ECO:0000259" key="5">
    <source>
        <dbReference type="Pfam" id="PF01055"/>
    </source>
</evidence>
<evidence type="ECO:0000313" key="8">
    <source>
        <dbReference type="EMBL" id="NDJ19930.1"/>
    </source>
</evidence>
<protein>
    <submittedName>
        <fullName evidence="8">DUF4968 domain-containing protein</fullName>
    </submittedName>
</protein>
<dbReference type="AlphaFoldDB" id="A0A8J7Z5S5"/>
<dbReference type="Pfam" id="PF01055">
    <property type="entry name" value="Glyco_hydro_31_2nd"/>
    <property type="match status" value="1"/>
</dbReference>
<dbReference type="GO" id="GO:0004553">
    <property type="term" value="F:hydrolase activity, hydrolyzing O-glycosyl compounds"/>
    <property type="evidence" value="ECO:0007669"/>
    <property type="project" value="InterPro"/>
</dbReference>
<dbReference type="InterPro" id="IPR000322">
    <property type="entry name" value="Glyco_hydro_31_TIM"/>
</dbReference>
<evidence type="ECO:0000256" key="2">
    <source>
        <dbReference type="ARBA" id="ARBA00022801"/>
    </source>
</evidence>
<dbReference type="GO" id="GO:0005975">
    <property type="term" value="P:carbohydrate metabolic process"/>
    <property type="evidence" value="ECO:0007669"/>
    <property type="project" value="InterPro"/>
</dbReference>
<evidence type="ECO:0000256" key="1">
    <source>
        <dbReference type="ARBA" id="ARBA00007806"/>
    </source>
</evidence>
<dbReference type="InterPro" id="IPR013780">
    <property type="entry name" value="Glyco_hydro_b"/>
</dbReference>
<dbReference type="InterPro" id="IPR017853">
    <property type="entry name" value="GH"/>
</dbReference>
<feature type="domain" description="Glycoside hydrolase family 31 TIM barrel" evidence="5">
    <location>
        <begin position="276"/>
        <end position="603"/>
    </location>
</feature>
<reference evidence="8" key="1">
    <citation type="submission" date="2019-12" db="EMBL/GenBank/DDBJ databases">
        <title>High-Quality draft genome sequences of three cyanobacteria isolated from the limestone walls of the Old Cathedral of Coimbra.</title>
        <authorList>
            <person name="Tiago I."/>
            <person name="Soares F."/>
            <person name="Portugal A."/>
        </authorList>
    </citation>
    <scope>NUCLEOTIDE SEQUENCE</scope>
    <source>
        <strain evidence="8">A</strain>
    </source>
</reference>
<dbReference type="CDD" id="cd06604">
    <property type="entry name" value="GH31_glucosidase_II_MalA"/>
    <property type="match status" value="1"/>
</dbReference>
<accession>A0A8J7Z5S5</accession>
<evidence type="ECO:0000259" key="6">
    <source>
        <dbReference type="Pfam" id="PF13802"/>
    </source>
</evidence>
<dbReference type="Gene3D" id="3.20.20.80">
    <property type="entry name" value="Glycosidases"/>
    <property type="match status" value="1"/>
</dbReference>
<dbReference type="SUPFAM" id="SSF51445">
    <property type="entry name" value="(Trans)glycosidases"/>
    <property type="match status" value="1"/>
</dbReference>
<feature type="domain" description="Glycosyl hydrolase family 31 C-terminal" evidence="7">
    <location>
        <begin position="611"/>
        <end position="697"/>
    </location>
</feature>
<dbReference type="PANTHER" id="PTHR22762">
    <property type="entry name" value="ALPHA-GLUCOSIDASE"/>
    <property type="match status" value="1"/>
</dbReference>
<evidence type="ECO:0000259" key="7">
    <source>
        <dbReference type="Pfam" id="PF21365"/>
    </source>
</evidence>
<comment type="caution">
    <text evidence="8">The sequence shown here is derived from an EMBL/GenBank/DDBJ whole genome shotgun (WGS) entry which is preliminary data.</text>
</comment>
<dbReference type="InterPro" id="IPR011013">
    <property type="entry name" value="Gal_mutarotase_sf_dom"/>
</dbReference>
<dbReference type="RefSeq" id="WP_162425452.1">
    <property type="nucleotide sequence ID" value="NZ_WVIE01000046.1"/>
</dbReference>
<dbReference type="PANTHER" id="PTHR22762:SF120">
    <property type="entry name" value="HETEROGLYCAN GLUCOSIDASE 1"/>
    <property type="match status" value="1"/>
</dbReference>
<dbReference type="Pfam" id="PF13802">
    <property type="entry name" value="Gal_mutarotas_2"/>
    <property type="match status" value="1"/>
</dbReference>
<dbReference type="CDD" id="cd14752">
    <property type="entry name" value="GH31_N"/>
    <property type="match status" value="1"/>
</dbReference>
<dbReference type="PROSITE" id="PS00129">
    <property type="entry name" value="GLYCOSYL_HYDROL_F31_1"/>
    <property type="match status" value="1"/>
</dbReference>
<dbReference type="Pfam" id="PF21365">
    <property type="entry name" value="Glyco_hydro_31_3rd"/>
    <property type="match status" value="1"/>
</dbReference>
<sequence>MGLLKYISLRVRFLIKSLFYLQYMPSAFFYSRKRDRFEHYYLPKPSSESFTLPGKLLQATHHKQRVHFEFEQATLEIDFLAPDLIRINWLPGLVPIAYAVANHNWDGAEIKIEQAENNWTIFSDGLSVAVDIDGSITVSDQNQQVLREELPPQRQDERWIHQAQLRSDEHIYGLGERASSLNLRASHSKTYHMWNSDPGGRYTPGTEPLYICIPTYLGLHGSGSYLVFYENSFCARFAFDQLATAEFEGGSLRYYITVGKPAHLLDRYTQLTGRAPLPARWTLGYHQSRWGYRTEAAIRQEVRAFQTHDLPLSAVHLDIDCQVEHRPFTIDPDRFPNLNTFTQELANAGTKLVAINNPGVKYSRQSNLFLEGQILHAFCTYPNGDLVVAPVWAGGKAFPDFTNPIVRAWWSRQYAYLLDVGVAGFWHDMNEPAAFVSWGDPSLPKVAHHHFEGRGGDHREAHNLYALLEAKAAYESLQQYRPEQRPFIVSRSGWASLQRYAWTWTGDTASSWESLRQTMSTIVGLGLSGIPYSGPDIGGFQGNPTAELYLRWFQMATFLPFYRTHSSTSVVPRAPWSYGEPYLSIMRRFLELRYQLMPYFYTLAWEASQTGAPIVRPLFWQDSTDAALWEIEDAFCLGDALCVCPIVQAGASVRQIYVPKGCWYNFWDDALIEGGTAIALTASIEQIPLLVRAGTILPMEVGSQFILHLYPPECGNSKGYVYSDAGDGYGAARLDRFCLTRREDDLEVTWETEGEYNFPYQTLKLQVHGALVSQAWLDDQDWSMDGQTLQCTAFQTVRFAYSAGY</sequence>
<dbReference type="InterPro" id="IPR030458">
    <property type="entry name" value="Glyco_hydro_31_AS"/>
</dbReference>
<dbReference type="Gene3D" id="2.60.40.1180">
    <property type="entry name" value="Golgi alpha-mannosidase II"/>
    <property type="match status" value="1"/>
</dbReference>
<proteinExistence type="inferred from homology"/>
<dbReference type="EMBL" id="WVIE01000046">
    <property type="protein sequence ID" value="NDJ19930.1"/>
    <property type="molecule type" value="Genomic_DNA"/>
</dbReference>
<dbReference type="InterPro" id="IPR025887">
    <property type="entry name" value="Glyco_hydro_31_N_dom"/>
</dbReference>
<evidence type="ECO:0000256" key="3">
    <source>
        <dbReference type="ARBA" id="ARBA00023295"/>
    </source>
</evidence>
<dbReference type="GO" id="GO:0030246">
    <property type="term" value="F:carbohydrate binding"/>
    <property type="evidence" value="ECO:0007669"/>
    <property type="project" value="InterPro"/>
</dbReference>
<keyword evidence="9" id="KW-1185">Reference proteome</keyword>
<keyword evidence="2 4" id="KW-0378">Hydrolase</keyword>
<keyword evidence="3 4" id="KW-0326">Glycosidase</keyword>
<dbReference type="SUPFAM" id="SSF51011">
    <property type="entry name" value="Glycosyl hydrolase domain"/>
    <property type="match status" value="1"/>
</dbReference>
<name>A0A8J7Z5S5_9CYAN</name>
<evidence type="ECO:0000256" key="4">
    <source>
        <dbReference type="RuleBase" id="RU361185"/>
    </source>
</evidence>
<dbReference type="SUPFAM" id="SSF74650">
    <property type="entry name" value="Galactose mutarotase-like"/>
    <property type="match status" value="1"/>
</dbReference>
<dbReference type="Gene3D" id="2.60.40.1760">
    <property type="entry name" value="glycosyl hydrolase (family 31)"/>
    <property type="match status" value="1"/>
</dbReference>
<dbReference type="Proteomes" id="UP000646053">
    <property type="component" value="Unassembled WGS sequence"/>
</dbReference>
<evidence type="ECO:0000313" key="9">
    <source>
        <dbReference type="Proteomes" id="UP000646053"/>
    </source>
</evidence>
<gene>
    <name evidence="8" type="ORF">GS601_22050</name>
</gene>
<organism evidence="8 9">
    <name type="scientific">Myxacorys almedinensis A</name>
    <dbReference type="NCBI Taxonomy" id="2690445"/>
    <lineage>
        <taxon>Bacteria</taxon>
        <taxon>Bacillati</taxon>
        <taxon>Cyanobacteriota</taxon>
        <taxon>Cyanophyceae</taxon>
        <taxon>Leptolyngbyales</taxon>
        <taxon>Leptolyngbyaceae</taxon>
        <taxon>Myxacorys</taxon>
        <taxon>Myxacorys almedinensis</taxon>
    </lineage>
</organism>
<dbReference type="InterPro" id="IPR048395">
    <property type="entry name" value="Glyco_hydro_31_C"/>
</dbReference>
<feature type="domain" description="Glycoside hydrolase family 31 N-terminal" evidence="6">
    <location>
        <begin position="74"/>
        <end position="233"/>
    </location>
</feature>